<dbReference type="InterPro" id="IPR036866">
    <property type="entry name" value="RibonucZ/Hydroxyglut_hydro"/>
</dbReference>
<dbReference type="PANTHER" id="PTHR45922">
    <property type="entry name" value="CLEAVAGE AND POLYADENYLATION SPECIFICITY FACTOR SUBUNIT 2"/>
    <property type="match status" value="1"/>
</dbReference>
<feature type="domain" description="Metallo-beta-lactamase" evidence="2">
    <location>
        <begin position="22"/>
        <end position="92"/>
    </location>
</feature>
<comment type="similarity">
    <text evidence="1">Belongs to the metallo-beta-lactamase superfamily. RNA-metabolizing metallo-beta-lactamase-like family. CPSF2/YSH1 subfamily.</text>
</comment>
<comment type="caution">
    <text evidence="3">The sequence shown here is derived from an EMBL/GenBank/DDBJ whole genome shotgun (WGS) entry which is preliminary data.</text>
</comment>
<comment type="subcellular location">
    <subcellularLocation>
        <location evidence="1">Nucleus</location>
    </subcellularLocation>
</comment>
<gene>
    <name evidence="3" type="ORF">MHBO_002914</name>
</gene>
<organism evidence="3 4">
    <name type="scientific">Bonamia ostreae</name>
    <dbReference type="NCBI Taxonomy" id="126728"/>
    <lineage>
        <taxon>Eukaryota</taxon>
        <taxon>Sar</taxon>
        <taxon>Rhizaria</taxon>
        <taxon>Endomyxa</taxon>
        <taxon>Ascetosporea</taxon>
        <taxon>Haplosporida</taxon>
        <taxon>Bonamia</taxon>
    </lineage>
</organism>
<evidence type="ECO:0000259" key="2">
    <source>
        <dbReference type="Pfam" id="PF16661"/>
    </source>
</evidence>
<evidence type="ECO:0000313" key="3">
    <source>
        <dbReference type="EMBL" id="MES1921382.1"/>
    </source>
</evidence>
<reference evidence="3 4" key="1">
    <citation type="journal article" date="2024" name="BMC Biol.">
        <title>Comparative genomics of Ascetosporea gives new insight into the evolutionary basis for animal parasitism in Rhizaria.</title>
        <authorList>
            <person name="Hiltunen Thoren M."/>
            <person name="Onut-Brannstrom I."/>
            <person name="Alfjorden A."/>
            <person name="Peckova H."/>
            <person name="Swords F."/>
            <person name="Hooper C."/>
            <person name="Holzer A.S."/>
            <person name="Bass D."/>
            <person name="Burki F."/>
        </authorList>
    </citation>
    <scope>NUCLEOTIDE SEQUENCE [LARGE SCALE GENOMIC DNA]</scope>
    <source>
        <strain evidence="3">20-A016</strain>
    </source>
</reference>
<protein>
    <recommendedName>
        <fullName evidence="1">Cleavage and polyadenylation specificity factor subunit 2</fullName>
    </recommendedName>
    <alternativeName>
        <fullName evidence="1">Cleavage and polyadenylation specificity factor 100 kDa subunit</fullName>
    </alternativeName>
</protein>
<proteinExistence type="inferred from homology"/>
<evidence type="ECO:0000256" key="1">
    <source>
        <dbReference type="RuleBase" id="RU365006"/>
    </source>
</evidence>
<keyword evidence="4" id="KW-1185">Reference proteome</keyword>
<accession>A0ABV2APX1</accession>
<dbReference type="InterPro" id="IPR001279">
    <property type="entry name" value="Metallo-B-lactamas"/>
</dbReference>
<dbReference type="Gene3D" id="3.60.15.10">
    <property type="entry name" value="Ribonuclease Z/Hydroxyacylglutathione hydrolase-like"/>
    <property type="match status" value="1"/>
</dbReference>
<dbReference type="EMBL" id="JBDODL010001295">
    <property type="protein sequence ID" value="MES1921382.1"/>
    <property type="molecule type" value="Genomic_DNA"/>
</dbReference>
<dbReference type="InterPro" id="IPR027075">
    <property type="entry name" value="CPSF2"/>
</dbReference>
<dbReference type="PANTHER" id="PTHR45922:SF1">
    <property type="entry name" value="CLEAVAGE AND POLYADENYLATION SPECIFICITY FACTOR SUBUNIT 2"/>
    <property type="match status" value="1"/>
</dbReference>
<keyword evidence="1" id="KW-0539">Nucleus</keyword>
<sequence>MTDKTSLTPLYGLGPYEPLSYLLEFGGCRILLDCGWDSRFNDSDISGLKLIGNVDCVLISHSTLQHLGALPYAVAKLGLSCPVYATLPSLNLKFNAVSNELRNNLKF</sequence>
<dbReference type="Pfam" id="PF16661">
    <property type="entry name" value="Lactamase_B_6"/>
    <property type="match status" value="1"/>
</dbReference>
<keyword evidence="1" id="KW-0694">RNA-binding</keyword>
<evidence type="ECO:0000313" key="4">
    <source>
        <dbReference type="Proteomes" id="UP001439008"/>
    </source>
</evidence>
<dbReference type="SUPFAM" id="SSF56281">
    <property type="entry name" value="Metallo-hydrolase/oxidoreductase"/>
    <property type="match status" value="1"/>
</dbReference>
<name>A0ABV2APX1_9EUKA</name>
<keyword evidence="1" id="KW-0507">mRNA processing</keyword>
<dbReference type="Proteomes" id="UP001439008">
    <property type="component" value="Unassembled WGS sequence"/>
</dbReference>